<evidence type="ECO:0000313" key="2">
    <source>
        <dbReference type="EMBL" id="KAJ1610658.1"/>
    </source>
</evidence>
<organism evidence="2">
    <name type="scientific">Cryptosporidium canis</name>
    <dbReference type="NCBI Taxonomy" id="195482"/>
    <lineage>
        <taxon>Eukaryota</taxon>
        <taxon>Sar</taxon>
        <taxon>Alveolata</taxon>
        <taxon>Apicomplexa</taxon>
        <taxon>Conoidasida</taxon>
        <taxon>Coccidia</taxon>
        <taxon>Eucoccidiorida</taxon>
        <taxon>Eimeriorina</taxon>
        <taxon>Cryptosporidiidae</taxon>
        <taxon>Cryptosporidium</taxon>
    </lineage>
</organism>
<accession>A0A9D5HXV2</accession>
<evidence type="ECO:0000256" key="1">
    <source>
        <dbReference type="SAM" id="MobiDB-lite"/>
    </source>
</evidence>
<gene>
    <name evidence="2" type="ORF">OJ253_1093</name>
</gene>
<dbReference type="EMBL" id="JAPCXC010000023">
    <property type="protein sequence ID" value="KAJ1610658.1"/>
    <property type="molecule type" value="Genomic_DNA"/>
</dbReference>
<dbReference type="Proteomes" id="UP001067231">
    <property type="component" value="Unassembled WGS sequence"/>
</dbReference>
<sequence length="193" mass="22040">MGNKVSIDDSIFELKLQKKGLERQYNKRDRDSKNERKKAKDALISGKPDLSKIYAENSLRMQEECRELLLMVSKLDQLCARLERASSKEKISSQLLEIIPRLKEQLSEEGVMGYSNMNRIREIGQLLNIIEDSPPEILEENVGVEECINKEKSIERLLDELINEHAIEIDEAISSKTEPIEILEGLSKNKASG</sequence>
<protein>
    <submittedName>
        <fullName evidence="2">Developmental protein</fullName>
    </submittedName>
</protein>
<proteinExistence type="predicted"/>
<reference evidence="2" key="1">
    <citation type="submission" date="2022-10" db="EMBL/GenBank/DDBJ databases">
        <title>Adaptive evolution leads to modifications in subtelomeric GC content in a zoonotic Cryptosporidium species.</title>
        <authorList>
            <person name="Li J."/>
            <person name="Feng Y."/>
            <person name="Xiao L."/>
        </authorList>
    </citation>
    <scope>NUCLEOTIDE SEQUENCE</scope>
    <source>
        <strain evidence="2">33844</strain>
    </source>
</reference>
<comment type="caution">
    <text evidence="2">The sequence shown here is derived from an EMBL/GenBank/DDBJ whole genome shotgun (WGS) entry which is preliminary data.</text>
</comment>
<dbReference type="AlphaFoldDB" id="A0A9D5HXV2"/>
<dbReference type="Gene3D" id="6.10.140.1230">
    <property type="match status" value="1"/>
</dbReference>
<feature type="region of interest" description="Disordered" evidence="1">
    <location>
        <begin position="23"/>
        <end position="42"/>
    </location>
</feature>
<dbReference type="OrthoDB" id="10266568at2759"/>
<name>A0A9D5HXV2_9CRYT</name>
<feature type="compositionally biased region" description="Basic and acidic residues" evidence="1">
    <location>
        <begin position="23"/>
        <end position="41"/>
    </location>
</feature>